<comment type="caution">
    <text evidence="6">The sequence shown here is derived from an EMBL/GenBank/DDBJ whole genome shotgun (WGS) entry which is preliminary data.</text>
</comment>
<evidence type="ECO:0000313" key="7">
    <source>
        <dbReference type="Proteomes" id="UP000265619"/>
    </source>
</evidence>
<keyword evidence="2 5" id="KW-0812">Transmembrane</keyword>
<protein>
    <recommendedName>
        <fullName evidence="8">EI24 domain-containing protein</fullName>
    </recommendedName>
</protein>
<feature type="transmembrane region" description="Helical" evidence="5">
    <location>
        <begin position="229"/>
        <end position="254"/>
    </location>
</feature>
<organism evidence="6 7">
    <name type="scientific">Acidovorax cavernicola</name>
    <dbReference type="NCBI Taxonomy" id="1675792"/>
    <lineage>
        <taxon>Bacteria</taxon>
        <taxon>Pseudomonadati</taxon>
        <taxon>Pseudomonadota</taxon>
        <taxon>Betaproteobacteria</taxon>
        <taxon>Burkholderiales</taxon>
        <taxon>Comamonadaceae</taxon>
        <taxon>Acidovorax</taxon>
    </lineage>
</organism>
<dbReference type="Proteomes" id="UP000265619">
    <property type="component" value="Unassembled WGS sequence"/>
</dbReference>
<dbReference type="InterPro" id="IPR059112">
    <property type="entry name" value="CysZ/EI24"/>
</dbReference>
<keyword evidence="3 5" id="KW-1133">Transmembrane helix</keyword>
<evidence type="ECO:0008006" key="8">
    <source>
        <dbReference type="Google" id="ProtNLM"/>
    </source>
</evidence>
<comment type="subcellular location">
    <subcellularLocation>
        <location evidence="1">Membrane</location>
        <topology evidence="1">Multi-pass membrane protein</topology>
    </subcellularLocation>
</comment>
<dbReference type="RefSeq" id="WP_119553230.1">
    <property type="nucleotide sequence ID" value="NZ_QXMN01000008.1"/>
</dbReference>
<dbReference type="AlphaFoldDB" id="A0A9X8D6F0"/>
<keyword evidence="4 5" id="KW-0472">Membrane</keyword>
<name>A0A9X8D6F0_9BURK</name>
<evidence type="ECO:0000256" key="2">
    <source>
        <dbReference type="ARBA" id="ARBA00022692"/>
    </source>
</evidence>
<evidence type="ECO:0000256" key="5">
    <source>
        <dbReference type="SAM" id="Phobius"/>
    </source>
</evidence>
<feature type="transmembrane region" description="Helical" evidence="5">
    <location>
        <begin position="177"/>
        <end position="200"/>
    </location>
</feature>
<feature type="transmembrane region" description="Helical" evidence="5">
    <location>
        <begin position="101"/>
        <end position="128"/>
    </location>
</feature>
<evidence type="ECO:0000256" key="3">
    <source>
        <dbReference type="ARBA" id="ARBA00022989"/>
    </source>
</evidence>
<feature type="transmembrane region" description="Helical" evidence="5">
    <location>
        <begin position="37"/>
        <end position="56"/>
    </location>
</feature>
<dbReference type="EMBL" id="QXMN01000008">
    <property type="protein sequence ID" value="RIX82021.1"/>
    <property type="molecule type" value="Genomic_DNA"/>
</dbReference>
<evidence type="ECO:0000256" key="1">
    <source>
        <dbReference type="ARBA" id="ARBA00004141"/>
    </source>
</evidence>
<accession>A0A9X8D6F0</accession>
<gene>
    <name evidence="6" type="ORF">D3H34_09645</name>
</gene>
<sequence length="288" mass="30030">MSLKARWHSLLGALRESLVCLALAFRSSLRPGIAMRSAGLCLLVFAVWSWVFYRYFQPIGTTAGILSAFVVLGGAALGLIPGMAGGGAASITGMAGIAPALAMLVVYVVVLTGAVLVVGYAGVIVATIRLALRWVLFGKVRERVQARYPTLEPSQVESSGWLIGVREQLGPWLGASLGMLLCLLVPVINGVLLFLLLAYLNVRFLVGPALAGIANGEERMRVVRRQRGAMVAFGVLILLLALVPVVNLLLPALLGAGACHLGCRGVEAERRVGADALAGAQAGAQPGG</sequence>
<keyword evidence="7" id="KW-1185">Reference proteome</keyword>
<dbReference type="Pfam" id="PF07264">
    <property type="entry name" value="EI24"/>
    <property type="match status" value="1"/>
</dbReference>
<reference evidence="6 7" key="1">
    <citation type="submission" date="2018-09" db="EMBL/GenBank/DDBJ databases">
        <title>Acidovorax cavernicola nov. sp. isolated from Gruta de las Maravillas (Aracena, Spain).</title>
        <authorList>
            <person name="Jurado V."/>
            <person name="Gutierrez-Patricio S."/>
            <person name="Gonzalez-Pimentel J.L."/>
            <person name="Miller A.Z."/>
            <person name="Laiz L."/>
            <person name="Saiz-Jimenez C."/>
        </authorList>
    </citation>
    <scope>NUCLEOTIDE SEQUENCE [LARGE SCALE GENOMIC DNA]</scope>
    <source>
        <strain evidence="6 7">1011MAR4D40.2</strain>
    </source>
</reference>
<feature type="transmembrane region" description="Helical" evidence="5">
    <location>
        <begin position="62"/>
        <end position="80"/>
    </location>
</feature>
<evidence type="ECO:0000313" key="6">
    <source>
        <dbReference type="EMBL" id="RIX82021.1"/>
    </source>
</evidence>
<evidence type="ECO:0000256" key="4">
    <source>
        <dbReference type="ARBA" id="ARBA00023136"/>
    </source>
</evidence>
<proteinExistence type="predicted"/>